<accession>A0A502G111</accession>
<gene>
    <name evidence="1" type="ORF">EAH76_08130</name>
</gene>
<dbReference type="Proteomes" id="UP000319931">
    <property type="component" value="Unassembled WGS sequence"/>
</dbReference>
<dbReference type="AlphaFoldDB" id="A0A502G111"/>
<proteinExistence type="predicted"/>
<dbReference type="EMBL" id="RCZC01000002">
    <property type="protein sequence ID" value="TPG55311.1"/>
    <property type="molecule type" value="Genomic_DNA"/>
</dbReference>
<sequence length="150" mass="16836">MPIFALAVAIVGCKFDKPVVERLEISVPGLAILIDRKGNGNFKQSSTGKSGRFLLSADKWDALRDRTEPFRLSPDTIPSSKILEHLMHGSRCDGPYATDNGGISFHWIGPSLDQYYDVDYGCDRERYKTRNDELRSILKSLPVPEPDRLP</sequence>
<reference evidence="1 2" key="1">
    <citation type="journal article" date="2019" name="Environ. Microbiol.">
        <title>Species interactions and distinct microbial communities in high Arctic permafrost affected cryosols are associated with the CH4 and CO2 gas fluxes.</title>
        <authorList>
            <person name="Altshuler I."/>
            <person name="Hamel J."/>
            <person name="Turney S."/>
            <person name="Magnuson E."/>
            <person name="Levesque R."/>
            <person name="Greer C."/>
            <person name="Whyte L.G."/>
        </authorList>
    </citation>
    <scope>NUCLEOTIDE SEQUENCE [LARGE SCALE GENOMIC DNA]</scope>
    <source>
        <strain evidence="1 2">E6.1</strain>
    </source>
</reference>
<keyword evidence="2" id="KW-1185">Reference proteome</keyword>
<evidence type="ECO:0000313" key="1">
    <source>
        <dbReference type="EMBL" id="TPG55311.1"/>
    </source>
</evidence>
<organism evidence="1 2">
    <name type="scientific">Sphingomonas glacialis</name>
    <dbReference type="NCBI Taxonomy" id="658225"/>
    <lineage>
        <taxon>Bacteria</taxon>
        <taxon>Pseudomonadati</taxon>
        <taxon>Pseudomonadota</taxon>
        <taxon>Alphaproteobacteria</taxon>
        <taxon>Sphingomonadales</taxon>
        <taxon>Sphingomonadaceae</taxon>
        <taxon>Sphingomonas</taxon>
    </lineage>
</organism>
<protein>
    <submittedName>
        <fullName evidence="1">Uncharacterized protein</fullName>
    </submittedName>
</protein>
<name>A0A502G111_9SPHN</name>
<evidence type="ECO:0000313" key="2">
    <source>
        <dbReference type="Proteomes" id="UP000319931"/>
    </source>
</evidence>
<dbReference type="OrthoDB" id="7432511at2"/>
<comment type="caution">
    <text evidence="1">The sequence shown here is derived from an EMBL/GenBank/DDBJ whole genome shotgun (WGS) entry which is preliminary data.</text>
</comment>